<keyword evidence="2" id="KW-0812">Transmembrane</keyword>
<feature type="domain" description="WIT1/2 N-terminal helical bundle" evidence="3">
    <location>
        <begin position="41"/>
        <end position="178"/>
    </location>
</feature>
<sequence length="689" mass="76915">MTTDAVCEPSVPPDDVYISDPEDASKIVEASSDGDTNGDLGSVGEMLLRVELDLTCVSEKLVNLSVLTMHVATKETDFEAFGSARGDVSVASAQKALEFVLLSGILDSQVTELNKFLTNVQADVFKLSEVLSSYEHTGETFLAVEEKLRDCEKLLEQSRDQVSEIRDQSGEFHGTLSFLDGKTHWKVDDKSKLLEDDQCSDMNAKIKMQTAEQQRGILRMLEKSLAKEIDLDLKLSESRQIEEDLSRRIHCLEQELFFIEEETTDVYENCFRAENAAEVLTGISKELLSRLQILQFNLNGSIQRETELRSKLEKSVVALEAKEHALQKFDSSSAKLSDFFIAQTDVLKTRLAEAEDKLILADSEAFTLQEKVSSLEKQLKEYGLELLDGKPSADGSLEEDNACLTQVTEMENSILELKEKLYKAENRAENAEAKCKLLEETNTEIIEELGQLKDVSQKADGLEAQLKEADIRLQHAVATAEASQEKENMLYSTIRDMENVIVDLKSQVSKAESRADSTEDKCIILSESNAELNEELVFLRSRLECLEASLNQAEETKMATVKDIGCRTKVITELVMQLAIERERLHKQISSLTLVNRALSVQLHQTRKEASVVNHHNHEVTQVPATGSEAQRNEFAGETGVSSTDLARESGRLRRIDVGALKPKHFFMAVLAVLISAAIYYCQPQNTAT</sequence>
<keyword evidence="2" id="KW-0472">Membrane</keyword>
<evidence type="ECO:0000256" key="1">
    <source>
        <dbReference type="SAM" id="Coils"/>
    </source>
</evidence>
<feature type="coiled-coil region" evidence="1">
    <location>
        <begin position="407"/>
        <end position="563"/>
    </location>
</feature>
<keyword evidence="1" id="KW-0175">Coiled coil</keyword>
<dbReference type="Proteomes" id="UP001141552">
    <property type="component" value="Unassembled WGS sequence"/>
</dbReference>
<comment type="caution">
    <text evidence="4">The sequence shown here is derived from an EMBL/GenBank/DDBJ whole genome shotgun (WGS) entry which is preliminary data.</text>
</comment>
<gene>
    <name evidence="4" type="ORF">Tsubulata_039602</name>
</gene>
<reference evidence="4" key="2">
    <citation type="journal article" date="2023" name="Plants (Basel)">
        <title>Annotation of the Turnera subulata (Passifloraceae) Draft Genome Reveals the S-Locus Evolved after the Divergence of Turneroideae from Passifloroideae in a Stepwise Manner.</title>
        <authorList>
            <person name="Henning P.M."/>
            <person name="Roalson E.H."/>
            <person name="Mir W."/>
            <person name="McCubbin A.G."/>
            <person name="Shore J.S."/>
        </authorList>
    </citation>
    <scope>NUCLEOTIDE SEQUENCE</scope>
    <source>
        <strain evidence="4">F60SS</strain>
    </source>
</reference>
<proteinExistence type="predicted"/>
<dbReference type="PANTHER" id="PTHR35705">
    <property type="entry name" value="WPP DOMAIN-INTERACTING TAIL-ANCHORED PROTEIN 1"/>
    <property type="match status" value="1"/>
</dbReference>
<dbReference type="PANTHER" id="PTHR35705:SF1">
    <property type="entry name" value="WPP DOMAIN-INTERACTING TAIL-ANCHORED PROTEIN 1"/>
    <property type="match status" value="1"/>
</dbReference>
<keyword evidence="2" id="KW-1133">Transmembrane helix</keyword>
<feature type="coiled-coil region" evidence="1">
    <location>
        <begin position="235"/>
        <end position="262"/>
    </location>
</feature>
<dbReference type="Pfam" id="PF26581">
    <property type="entry name" value="WIT1_2_N"/>
    <property type="match status" value="1"/>
</dbReference>
<protein>
    <recommendedName>
        <fullName evidence="3">WIT1/2 N-terminal helical bundle domain-containing protein</fullName>
    </recommendedName>
</protein>
<keyword evidence="5" id="KW-1185">Reference proteome</keyword>
<accession>A0A9Q0J3C8</accession>
<dbReference type="OrthoDB" id="1936068at2759"/>
<feature type="transmembrane region" description="Helical" evidence="2">
    <location>
        <begin position="665"/>
        <end position="682"/>
    </location>
</feature>
<name>A0A9Q0J3C8_9ROSI</name>
<dbReference type="InterPro" id="IPR039976">
    <property type="entry name" value="WIT1/WIT2"/>
</dbReference>
<dbReference type="AlphaFoldDB" id="A0A9Q0J3C8"/>
<dbReference type="SUPFAM" id="SSF57997">
    <property type="entry name" value="Tropomyosin"/>
    <property type="match status" value="2"/>
</dbReference>
<feature type="coiled-coil region" evidence="1">
    <location>
        <begin position="141"/>
        <end position="168"/>
    </location>
</feature>
<evidence type="ECO:0000256" key="2">
    <source>
        <dbReference type="SAM" id="Phobius"/>
    </source>
</evidence>
<dbReference type="EMBL" id="JAKUCV010006561">
    <property type="protein sequence ID" value="KAJ4826859.1"/>
    <property type="molecule type" value="Genomic_DNA"/>
</dbReference>
<reference evidence="4" key="1">
    <citation type="submission" date="2022-02" db="EMBL/GenBank/DDBJ databases">
        <authorList>
            <person name="Henning P.M."/>
            <person name="McCubbin A.G."/>
            <person name="Shore J.S."/>
        </authorList>
    </citation>
    <scope>NUCLEOTIDE SEQUENCE</scope>
    <source>
        <strain evidence="4">F60SS</strain>
        <tissue evidence="4">Leaves</tissue>
    </source>
</reference>
<organism evidence="4 5">
    <name type="scientific">Turnera subulata</name>
    <dbReference type="NCBI Taxonomy" id="218843"/>
    <lineage>
        <taxon>Eukaryota</taxon>
        <taxon>Viridiplantae</taxon>
        <taxon>Streptophyta</taxon>
        <taxon>Embryophyta</taxon>
        <taxon>Tracheophyta</taxon>
        <taxon>Spermatophyta</taxon>
        <taxon>Magnoliopsida</taxon>
        <taxon>eudicotyledons</taxon>
        <taxon>Gunneridae</taxon>
        <taxon>Pentapetalae</taxon>
        <taxon>rosids</taxon>
        <taxon>fabids</taxon>
        <taxon>Malpighiales</taxon>
        <taxon>Passifloraceae</taxon>
        <taxon>Turnera</taxon>
    </lineage>
</organism>
<evidence type="ECO:0000313" key="5">
    <source>
        <dbReference type="Proteomes" id="UP001141552"/>
    </source>
</evidence>
<evidence type="ECO:0000313" key="4">
    <source>
        <dbReference type="EMBL" id="KAJ4826859.1"/>
    </source>
</evidence>
<dbReference type="Gene3D" id="1.20.5.170">
    <property type="match status" value="1"/>
</dbReference>
<evidence type="ECO:0000259" key="3">
    <source>
        <dbReference type="Pfam" id="PF26581"/>
    </source>
</evidence>
<dbReference type="InterPro" id="IPR058610">
    <property type="entry name" value="WIT1_2_N"/>
</dbReference>